<evidence type="ECO:0000256" key="1">
    <source>
        <dbReference type="SAM" id="SignalP"/>
    </source>
</evidence>
<evidence type="ECO:0000259" key="2">
    <source>
        <dbReference type="Pfam" id="PF01738"/>
    </source>
</evidence>
<reference evidence="3" key="1">
    <citation type="submission" date="2022-03" db="EMBL/GenBank/DDBJ databases">
        <authorList>
            <person name="Martin C."/>
        </authorList>
    </citation>
    <scope>NUCLEOTIDE SEQUENCE</scope>
</reference>
<comment type="caution">
    <text evidence="3">The sequence shown here is derived from an EMBL/GenBank/DDBJ whole genome shotgun (WGS) entry which is preliminary data.</text>
</comment>
<dbReference type="AlphaFoldDB" id="A0A8S4P8K6"/>
<name>A0A8S4P8K6_OWEFU</name>
<dbReference type="GO" id="GO:0016787">
    <property type="term" value="F:hydrolase activity"/>
    <property type="evidence" value="ECO:0007669"/>
    <property type="project" value="InterPro"/>
</dbReference>
<dbReference type="InterPro" id="IPR051049">
    <property type="entry name" value="Dienelactone_hydrolase-like"/>
</dbReference>
<dbReference type="InterPro" id="IPR029058">
    <property type="entry name" value="AB_hydrolase_fold"/>
</dbReference>
<feature type="chain" id="PRO_5035937350" description="Dienelactone hydrolase domain-containing protein" evidence="1">
    <location>
        <begin position="24"/>
        <end position="306"/>
    </location>
</feature>
<dbReference type="OrthoDB" id="17560at2759"/>
<dbReference type="Gene3D" id="3.40.50.1820">
    <property type="entry name" value="alpha/beta hydrolase"/>
    <property type="match status" value="1"/>
</dbReference>
<keyword evidence="1" id="KW-0732">Signal</keyword>
<dbReference type="EMBL" id="CAIIXF020000007">
    <property type="protein sequence ID" value="CAH1789300.1"/>
    <property type="molecule type" value="Genomic_DNA"/>
</dbReference>
<dbReference type="SUPFAM" id="SSF53474">
    <property type="entry name" value="alpha/beta-Hydrolases"/>
    <property type="match status" value="1"/>
</dbReference>
<gene>
    <name evidence="3" type="ORF">OFUS_LOCUS14683</name>
</gene>
<proteinExistence type="predicted"/>
<sequence>MNALFRILLSSIFLVQLTHLANAKPKRNRWSFKVDLPMDILATQASLDELKEDIRSKLNDLEAVVNKRCEAKTMMEKEIVRFTSENPKADHMYGSLSGDLMKSTKGLIVIQENLGMTNEITDRALKIAKLGNLVTLAVDLYRGDIAQTHDEARELSGMLSYDGAMKDIEGAAMYLKSRGIKKVGITGFCFGGRITLSAAALINPDLISAAAPFYGIPDPEMCGCNISNIAVPVQAHFGMNDTSRSANPVEAEKLRILLENIGDKNEFFFYDNAGHAFNRVDGDRYNKDADELSLKRLVDFMNKHLM</sequence>
<feature type="signal peptide" evidence="1">
    <location>
        <begin position="1"/>
        <end position="23"/>
    </location>
</feature>
<evidence type="ECO:0000313" key="3">
    <source>
        <dbReference type="EMBL" id="CAH1789300.1"/>
    </source>
</evidence>
<accession>A0A8S4P8K6</accession>
<protein>
    <recommendedName>
        <fullName evidence="2">Dienelactone hydrolase domain-containing protein</fullName>
    </recommendedName>
</protein>
<dbReference type="PANTHER" id="PTHR46623">
    <property type="entry name" value="CARBOXYMETHYLENEBUTENOLIDASE-RELATED"/>
    <property type="match status" value="1"/>
</dbReference>
<organism evidence="3 4">
    <name type="scientific">Owenia fusiformis</name>
    <name type="common">Polychaete worm</name>
    <dbReference type="NCBI Taxonomy" id="6347"/>
    <lineage>
        <taxon>Eukaryota</taxon>
        <taxon>Metazoa</taxon>
        <taxon>Spiralia</taxon>
        <taxon>Lophotrochozoa</taxon>
        <taxon>Annelida</taxon>
        <taxon>Polychaeta</taxon>
        <taxon>Sedentaria</taxon>
        <taxon>Canalipalpata</taxon>
        <taxon>Sabellida</taxon>
        <taxon>Oweniida</taxon>
        <taxon>Oweniidae</taxon>
        <taxon>Owenia</taxon>
    </lineage>
</organism>
<dbReference type="PANTHER" id="PTHR46623:SF6">
    <property type="entry name" value="ALPHA_BETA-HYDROLASES SUPERFAMILY PROTEIN"/>
    <property type="match status" value="1"/>
</dbReference>
<dbReference type="InterPro" id="IPR002925">
    <property type="entry name" value="Dienelactn_hydro"/>
</dbReference>
<keyword evidence="4" id="KW-1185">Reference proteome</keyword>
<evidence type="ECO:0000313" key="4">
    <source>
        <dbReference type="Proteomes" id="UP000749559"/>
    </source>
</evidence>
<dbReference type="Pfam" id="PF01738">
    <property type="entry name" value="DLH"/>
    <property type="match status" value="1"/>
</dbReference>
<dbReference type="Proteomes" id="UP000749559">
    <property type="component" value="Unassembled WGS sequence"/>
</dbReference>
<feature type="domain" description="Dienelactone hydrolase" evidence="2">
    <location>
        <begin position="104"/>
        <end position="304"/>
    </location>
</feature>